<accession>A0ABW5SGV4</accession>
<keyword evidence="2" id="KW-0808">Transferase</keyword>
<dbReference type="RefSeq" id="WP_379259889.1">
    <property type="nucleotide sequence ID" value="NZ_JBHUMJ010000002.1"/>
</dbReference>
<dbReference type="EC" id="2.3.1.-" evidence="2"/>
<dbReference type="PROSITE" id="PS51186">
    <property type="entry name" value="GNAT"/>
    <property type="match status" value="2"/>
</dbReference>
<feature type="domain" description="N-acetyltransferase" evidence="1">
    <location>
        <begin position="158"/>
        <end position="288"/>
    </location>
</feature>
<evidence type="ECO:0000313" key="2">
    <source>
        <dbReference type="EMBL" id="MFD2698997.1"/>
    </source>
</evidence>
<keyword evidence="3" id="KW-1185">Reference proteome</keyword>
<proteinExistence type="predicted"/>
<feature type="domain" description="N-acetyltransferase" evidence="1">
    <location>
        <begin position="2"/>
        <end position="157"/>
    </location>
</feature>
<sequence length="293" mass="33802">MYTYETLDNIDTQTLHHAFLEAFSDYQVNINLSLEAFQKMLVRRGYSPEISIGAFTEPGHELVGFILNGLRKWNGARTAYDLGTGVTPLHRQQGISSRMFQSVREELKRNQVEQYLLEVLQNNEAAFELYKKQGLSITRNFSFHKLEQSRYHAKELTYTIEYLTEIDSDTWEQLQMLWDFSPSWQNSIDSIRAVQKQFVYAVVRLEKKIIGYGIVDSATGDVPQIAVHPVYRRKGIATSIVDTLMNHSNGKQLRVINVDDACEGMKLFLDKVGFETIGHQYEMMLTLDRNGKK</sequence>
<dbReference type="Pfam" id="PF13508">
    <property type="entry name" value="Acetyltransf_7"/>
    <property type="match status" value="1"/>
</dbReference>
<dbReference type="InterPro" id="IPR050276">
    <property type="entry name" value="MshD_Acetyltransferase"/>
</dbReference>
<keyword evidence="2" id="KW-0012">Acyltransferase</keyword>
<dbReference type="EMBL" id="JBHUMJ010000002">
    <property type="protein sequence ID" value="MFD2698997.1"/>
    <property type="molecule type" value="Genomic_DNA"/>
</dbReference>
<comment type="caution">
    <text evidence="2">The sequence shown here is derived from an EMBL/GenBank/DDBJ whole genome shotgun (WGS) entry which is preliminary data.</text>
</comment>
<dbReference type="GO" id="GO:0016746">
    <property type="term" value="F:acyltransferase activity"/>
    <property type="evidence" value="ECO:0007669"/>
    <property type="project" value="UniProtKB-KW"/>
</dbReference>
<dbReference type="SUPFAM" id="SSF55729">
    <property type="entry name" value="Acyl-CoA N-acyltransferases (Nat)"/>
    <property type="match status" value="2"/>
</dbReference>
<reference evidence="3" key="1">
    <citation type="journal article" date="2019" name="Int. J. Syst. Evol. Microbiol.">
        <title>The Global Catalogue of Microorganisms (GCM) 10K type strain sequencing project: providing services to taxonomists for standard genome sequencing and annotation.</title>
        <authorList>
            <consortium name="The Broad Institute Genomics Platform"/>
            <consortium name="The Broad Institute Genome Sequencing Center for Infectious Disease"/>
            <person name="Wu L."/>
            <person name="Ma J."/>
        </authorList>
    </citation>
    <scope>NUCLEOTIDE SEQUENCE [LARGE SCALE GENOMIC DNA]</scope>
    <source>
        <strain evidence="3">KCTC 33849</strain>
    </source>
</reference>
<dbReference type="PANTHER" id="PTHR43617">
    <property type="entry name" value="L-AMINO ACID N-ACETYLTRANSFERASE"/>
    <property type="match status" value="1"/>
</dbReference>
<dbReference type="Proteomes" id="UP001597540">
    <property type="component" value="Unassembled WGS sequence"/>
</dbReference>
<organism evidence="2 3">
    <name type="scientific">Paenibacillus shunpengii</name>
    <dbReference type="NCBI Taxonomy" id="2054424"/>
    <lineage>
        <taxon>Bacteria</taxon>
        <taxon>Bacillati</taxon>
        <taxon>Bacillota</taxon>
        <taxon>Bacilli</taxon>
        <taxon>Bacillales</taxon>
        <taxon>Paenibacillaceae</taxon>
        <taxon>Paenibacillus</taxon>
    </lineage>
</organism>
<gene>
    <name evidence="2" type="ORF">ACFSVM_00820</name>
</gene>
<dbReference type="Gene3D" id="3.40.630.30">
    <property type="match status" value="2"/>
</dbReference>
<evidence type="ECO:0000259" key="1">
    <source>
        <dbReference type="PROSITE" id="PS51186"/>
    </source>
</evidence>
<dbReference type="CDD" id="cd04301">
    <property type="entry name" value="NAT_SF"/>
    <property type="match status" value="2"/>
</dbReference>
<dbReference type="InterPro" id="IPR016181">
    <property type="entry name" value="Acyl_CoA_acyltransferase"/>
</dbReference>
<dbReference type="InterPro" id="IPR000182">
    <property type="entry name" value="GNAT_dom"/>
</dbReference>
<evidence type="ECO:0000313" key="3">
    <source>
        <dbReference type="Proteomes" id="UP001597540"/>
    </source>
</evidence>
<protein>
    <submittedName>
        <fullName evidence="2">GNAT family N-acetyltransferase</fullName>
        <ecNumber evidence="2">2.3.1.-</ecNumber>
    </submittedName>
</protein>
<dbReference type="Pfam" id="PF00583">
    <property type="entry name" value="Acetyltransf_1"/>
    <property type="match status" value="1"/>
</dbReference>
<name>A0ABW5SGV4_9BACL</name>